<dbReference type="PANTHER" id="PTHR30071">
    <property type="entry name" value="HEME EXPORTER PROTEIN C"/>
    <property type="match status" value="1"/>
</dbReference>
<dbReference type="GO" id="GO:0020037">
    <property type="term" value="F:heme binding"/>
    <property type="evidence" value="ECO:0007669"/>
    <property type="project" value="InterPro"/>
</dbReference>
<dbReference type="GeneID" id="30214175"/>
<keyword evidence="3 7" id="KW-0812">Transmembrane</keyword>
<keyword evidence="5 7" id="KW-1133">Transmembrane helix</keyword>
<keyword evidence="9" id="KW-0496">Mitochondrion</keyword>
<dbReference type="InterPro" id="IPR045062">
    <property type="entry name" value="Cyt_c_biogenesis_CcsA/CcmC"/>
</dbReference>
<dbReference type="RefSeq" id="YP_009317229.1">
    <property type="nucleotide sequence ID" value="NC_031832.1"/>
</dbReference>
<dbReference type="EMBL" id="AP017433">
    <property type="protein sequence ID" value="BAV82397.1"/>
    <property type="molecule type" value="Genomic_DNA"/>
</dbReference>
<evidence type="ECO:0000256" key="7">
    <source>
        <dbReference type="SAM" id="Phobius"/>
    </source>
</evidence>
<name>A0A1E1GHR2_9EUKA</name>
<feature type="transmembrane region" description="Helical" evidence="7">
    <location>
        <begin position="20"/>
        <end position="42"/>
    </location>
</feature>
<feature type="transmembrane region" description="Helical" evidence="7">
    <location>
        <begin position="199"/>
        <end position="226"/>
    </location>
</feature>
<dbReference type="PRINTS" id="PR01386">
    <property type="entry name" value="CCMCBIOGNSIS"/>
</dbReference>
<evidence type="ECO:0000256" key="1">
    <source>
        <dbReference type="ARBA" id="ARBA00004141"/>
    </source>
</evidence>
<evidence type="ECO:0000256" key="2">
    <source>
        <dbReference type="ARBA" id="ARBA00005840"/>
    </source>
</evidence>
<feature type="transmembrane region" description="Helical" evidence="7">
    <location>
        <begin position="94"/>
        <end position="114"/>
    </location>
</feature>
<dbReference type="NCBIfam" id="TIGR01191">
    <property type="entry name" value="ccmC"/>
    <property type="match status" value="1"/>
</dbReference>
<dbReference type="EMBL" id="AP017433">
    <property type="protein sequence ID" value="BAV82424.1"/>
    <property type="molecule type" value="Genomic_DNA"/>
</dbReference>
<feature type="domain" description="Cytochrome c assembly protein" evidence="8">
    <location>
        <begin position="19"/>
        <end position="183"/>
    </location>
</feature>
<dbReference type="InterPro" id="IPR003557">
    <property type="entry name" value="Cyt_c_biogenesis_CcmC"/>
</dbReference>
<evidence type="ECO:0000259" key="8">
    <source>
        <dbReference type="Pfam" id="PF01578"/>
    </source>
</evidence>
<proteinExistence type="inferred from homology"/>
<gene>
    <name evidence="9" type="primary">ccmC</name>
</gene>
<organism evidence="9">
    <name type="scientific">Palpitomonas bilix</name>
    <dbReference type="NCBI Taxonomy" id="652834"/>
    <lineage>
        <taxon>Eukaryota</taxon>
        <taxon>Eukaryota incertae sedis</taxon>
    </lineage>
</organism>
<dbReference type="GO" id="GO:0005886">
    <property type="term" value="C:plasma membrane"/>
    <property type="evidence" value="ECO:0007669"/>
    <property type="project" value="TreeGrafter"/>
</dbReference>
<dbReference type="GO" id="GO:0017004">
    <property type="term" value="P:cytochrome complex assembly"/>
    <property type="evidence" value="ECO:0007669"/>
    <property type="project" value="UniProtKB-KW"/>
</dbReference>
<dbReference type="GO" id="GO:0015232">
    <property type="term" value="F:heme transmembrane transporter activity"/>
    <property type="evidence" value="ECO:0007669"/>
    <property type="project" value="InterPro"/>
</dbReference>
<feature type="transmembrane region" description="Helical" evidence="7">
    <location>
        <begin position="62"/>
        <end position="82"/>
    </location>
</feature>
<dbReference type="InterPro" id="IPR002541">
    <property type="entry name" value="Cyt_c_assembly"/>
</dbReference>
<dbReference type="PANTHER" id="PTHR30071:SF1">
    <property type="entry name" value="CYTOCHROME B_B6 PROTEIN-RELATED"/>
    <property type="match status" value="1"/>
</dbReference>
<evidence type="ECO:0000256" key="3">
    <source>
        <dbReference type="ARBA" id="ARBA00022692"/>
    </source>
</evidence>
<comment type="subcellular location">
    <subcellularLocation>
        <location evidence="1">Membrane</location>
        <topology evidence="1">Multi-pass membrane protein</topology>
    </subcellularLocation>
</comment>
<evidence type="ECO:0000313" key="9">
    <source>
        <dbReference type="EMBL" id="BAV82424.1"/>
    </source>
</evidence>
<sequence>MNNFYDLSKPSSFIKLSKQLNFWLFYIIIIFLIVGFCSSIFLAPMDSQQGENYKIIYVHVPSAWICIWMYIGLTFFSILYLIKKHPFLDLLNQAFANIGFIFTILTLISGSLWGTPMWGTFWVWDARLTSVLVLSFIYLGYIILRNIYKDVAKGSQISSILAIVGFINIPIIKFSVEWWNTLHQPASITKFNTTIHESMLLPLIFITISFMLFSIYLLVINLRILIIKHKLKQIKIAQYEKFLLEKF</sequence>
<protein>
    <submittedName>
        <fullName evidence="9">ABC transporter subunit C</fullName>
    </submittedName>
</protein>
<dbReference type="AlphaFoldDB" id="A0A1E1GHR2"/>
<evidence type="ECO:0000256" key="5">
    <source>
        <dbReference type="ARBA" id="ARBA00022989"/>
    </source>
</evidence>
<dbReference type="RefSeq" id="YP_009317256.1">
    <property type="nucleotide sequence ID" value="NC_031832.1"/>
</dbReference>
<evidence type="ECO:0000256" key="4">
    <source>
        <dbReference type="ARBA" id="ARBA00022748"/>
    </source>
</evidence>
<accession>A0A1E1GHR2</accession>
<feature type="transmembrane region" description="Helical" evidence="7">
    <location>
        <begin position="160"/>
        <end position="179"/>
    </location>
</feature>
<keyword evidence="4" id="KW-0201">Cytochrome c-type biogenesis</keyword>
<dbReference type="GeneID" id="30214180"/>
<comment type="similarity">
    <text evidence="2">Belongs to the CcmC/CycZ/HelC family.</text>
</comment>
<geneLocation type="mitochondrion" evidence="9"/>
<evidence type="ECO:0000256" key="6">
    <source>
        <dbReference type="ARBA" id="ARBA00023136"/>
    </source>
</evidence>
<keyword evidence="6 7" id="KW-0472">Membrane</keyword>
<dbReference type="Pfam" id="PF01578">
    <property type="entry name" value="Cytochrom_C_asm"/>
    <property type="match status" value="1"/>
</dbReference>
<feature type="transmembrane region" description="Helical" evidence="7">
    <location>
        <begin position="126"/>
        <end position="148"/>
    </location>
</feature>
<reference evidence="9" key="1">
    <citation type="journal article" date="2016" name="Genome Biol. Evol.">
        <title>Mitochondrial Genome of Palpitomonas bilix: Derived Genome Structure and Ancestral System for Cytochrome c Maturation.</title>
        <authorList>
            <consortium name="AP017433"/>
            <person name="Nishimura Y."/>
            <person name="Tanifuji G."/>
            <person name="Kamikawa R."/>
            <person name="Yabuki A."/>
            <person name="Hashimoto T."/>
            <person name="Inagaki Y."/>
        </authorList>
    </citation>
    <scope>NUCLEOTIDE SEQUENCE</scope>
</reference>